<dbReference type="Gene3D" id="3.30.230.10">
    <property type="match status" value="1"/>
</dbReference>
<keyword evidence="3 10" id="KW-0479">Metal-binding</keyword>
<dbReference type="Proteomes" id="UP001139193">
    <property type="component" value="Unassembled WGS sequence"/>
</dbReference>
<dbReference type="CDD" id="cd00822">
    <property type="entry name" value="TopoII_Trans_DNA_gyrase"/>
    <property type="match status" value="1"/>
</dbReference>
<dbReference type="GO" id="GO:0034335">
    <property type="term" value="F:DNA negative supercoiling activity"/>
    <property type="evidence" value="ECO:0007669"/>
    <property type="project" value="UniProtKB-ARBA"/>
</dbReference>
<keyword evidence="5 10" id="KW-0067">ATP-binding</keyword>
<dbReference type="EC" id="5.6.2.2" evidence="10"/>
<dbReference type="PRINTS" id="PR01159">
    <property type="entry name" value="DNAGYRASEB"/>
</dbReference>
<evidence type="ECO:0000256" key="9">
    <source>
        <dbReference type="ARBA" id="ARBA00023235"/>
    </source>
</evidence>
<dbReference type="FunFam" id="3.30.230.10:FF:000005">
    <property type="entry name" value="DNA gyrase subunit B"/>
    <property type="match status" value="1"/>
</dbReference>
<dbReference type="InterPro" id="IPR013759">
    <property type="entry name" value="Topo_IIA_B_C"/>
</dbReference>
<dbReference type="GO" id="GO:0006261">
    <property type="term" value="P:DNA-templated DNA replication"/>
    <property type="evidence" value="ECO:0007669"/>
    <property type="project" value="UniProtKB-UniRule"/>
</dbReference>
<dbReference type="Pfam" id="PF02518">
    <property type="entry name" value="HATPase_c"/>
    <property type="match status" value="1"/>
</dbReference>
<dbReference type="PROSITE" id="PS00177">
    <property type="entry name" value="TOPOISOMERASE_II"/>
    <property type="match status" value="1"/>
</dbReference>
<dbReference type="PROSITE" id="PS50880">
    <property type="entry name" value="TOPRIM"/>
    <property type="match status" value="1"/>
</dbReference>
<comment type="subunit">
    <text evidence="10">Heterotetramer, composed of two GyrA and two GyrB chains. In the heterotetramer, GyrA contains the active site tyrosine that forms a transient covalent intermediate with DNA, while GyrB binds cofactors and catalyzes ATP hydrolysis.</text>
</comment>
<feature type="domain" description="Toprim" evidence="11">
    <location>
        <begin position="431"/>
        <end position="561"/>
    </location>
</feature>
<dbReference type="Pfam" id="PF00204">
    <property type="entry name" value="DNA_gyraseB"/>
    <property type="match status" value="1"/>
</dbReference>
<dbReference type="CDD" id="cd16928">
    <property type="entry name" value="HATPase_GyrB-like"/>
    <property type="match status" value="1"/>
</dbReference>
<feature type="binding site" evidence="10">
    <location>
        <position position="526"/>
    </location>
    <ligand>
        <name>Mg(2+)</name>
        <dbReference type="ChEBI" id="CHEBI:18420"/>
        <label>2</label>
    </ligand>
</feature>
<reference evidence="12" key="1">
    <citation type="submission" date="2022-03" db="EMBL/GenBank/DDBJ databases">
        <title>Bacterial whole genome sequence for Hymenobacter sp. DH14.</title>
        <authorList>
            <person name="Le V."/>
        </authorList>
    </citation>
    <scope>NUCLEOTIDE SEQUENCE</scope>
    <source>
        <strain evidence="12">DH14</strain>
    </source>
</reference>
<dbReference type="GO" id="GO:0005694">
    <property type="term" value="C:chromosome"/>
    <property type="evidence" value="ECO:0007669"/>
    <property type="project" value="InterPro"/>
</dbReference>
<comment type="miscellaneous">
    <text evidence="10">Few gyrases are as efficient as E.coli at forming negative supercoils. Not all organisms have 2 type II topoisomerases; in organisms with a single type II topoisomerase this enzyme also has to decatenate newly replicated chromosomes.</text>
</comment>
<organism evidence="12 13">
    <name type="scientific">Hymenobacter cyanobacteriorum</name>
    <dbReference type="NCBI Taxonomy" id="2926463"/>
    <lineage>
        <taxon>Bacteria</taxon>
        <taxon>Pseudomonadati</taxon>
        <taxon>Bacteroidota</taxon>
        <taxon>Cytophagia</taxon>
        <taxon>Cytophagales</taxon>
        <taxon>Hymenobacteraceae</taxon>
        <taxon>Hymenobacter</taxon>
    </lineage>
</organism>
<dbReference type="GO" id="GO:0005524">
    <property type="term" value="F:ATP binding"/>
    <property type="evidence" value="ECO:0007669"/>
    <property type="project" value="UniProtKB-UniRule"/>
</dbReference>
<sequence length="664" mass="74204">MSETTANIPQSDYSADSIQVLEGLEAVRKRPSMYIGDTGLKGLHHLVWEVVDNSIDEALAGHCDLINVTINENNSITVRDNGRGIPVDWHAKEGKSALEVVLTVLHAGGKFDKGSYKVSGGLHGVGVSCVNALSTDLKVTVRRNGHKYEQEYKIGFPQYPVKEVGDTAEHGTEVQFLPDASIFSETEYRYDTVASRLRDLSYLNKGIRITLTDRRETLPDGSFRGEEFYSTGGLRDFVQYLDGEQRPSLLSEPIYVESEKGGTPVEVALQYNTSYQENVYSYVNNINTIEGGTHVAGFRSAVTRVLKNYGDKNKLFEKAKVEITGDDFREGLTAVISVKVMEPQFEGQTKTKLGNSEVSGAVNSVVGEILTQYLDENPNQANRIMEKVILAAKARIAARKAKDMVQRKGVLSSNSLPGKLADCSESDPAICELYLVEGDSAGGTAKQGRNRAFQAIMPLRGKILNVEKAQEHRILENEEIRNMITALGVSFNERKSLAFTTDDTGVETGPLNFDKLRYHKVIIMTDADIDGSHIRTLILTFFFRYMRELVDRGYIYIALPPLYLVKRGKEERYCWTEEERQQAQEDLGRGKPETVNVQRYKGLGEMNAEQLWTTTMQPITRTLKQVTVESAAEADHLFSMLMGDEVAPRRDFIERNAKYAKLDV</sequence>
<comment type="cofactor">
    <cofactor evidence="10">
        <name>Mg(2+)</name>
        <dbReference type="ChEBI" id="CHEBI:18420"/>
    </cofactor>
    <cofactor evidence="10">
        <name>Mn(2+)</name>
        <dbReference type="ChEBI" id="CHEBI:29035"/>
    </cofactor>
    <cofactor evidence="10">
        <name>Ca(2+)</name>
        <dbReference type="ChEBI" id="CHEBI:29108"/>
    </cofactor>
    <text evidence="10">Binds two Mg(2+) per subunit. The magnesium ions form salt bridges with both the protein and the DNA. Can also accept other divalent metal cations, such as Mn(2+) or Ca(2+).</text>
</comment>
<dbReference type="FunFam" id="3.30.565.10:FF:000002">
    <property type="entry name" value="DNA gyrase subunit B"/>
    <property type="match status" value="1"/>
</dbReference>
<dbReference type="PANTHER" id="PTHR45866">
    <property type="entry name" value="DNA GYRASE/TOPOISOMERASE SUBUNIT B"/>
    <property type="match status" value="1"/>
</dbReference>
<keyword evidence="9 10" id="KW-0413">Isomerase</keyword>
<dbReference type="EMBL" id="JALBGC010000001">
    <property type="protein sequence ID" value="MCI1185882.1"/>
    <property type="molecule type" value="Genomic_DNA"/>
</dbReference>
<keyword evidence="4 10" id="KW-0547">Nucleotide-binding</keyword>
<dbReference type="InterPro" id="IPR001241">
    <property type="entry name" value="Topo_IIA"/>
</dbReference>
<comment type="catalytic activity">
    <reaction evidence="1 10">
        <text>ATP-dependent breakage, passage and rejoining of double-stranded DNA.</text>
        <dbReference type="EC" id="5.6.2.2"/>
    </reaction>
</comment>
<evidence type="ECO:0000256" key="4">
    <source>
        <dbReference type="ARBA" id="ARBA00022741"/>
    </source>
</evidence>
<evidence type="ECO:0000256" key="3">
    <source>
        <dbReference type="ARBA" id="ARBA00022723"/>
    </source>
</evidence>
<keyword evidence="13" id="KW-1185">Reference proteome</keyword>
<feature type="binding site" evidence="10">
    <location>
        <position position="526"/>
    </location>
    <ligand>
        <name>Mg(2+)</name>
        <dbReference type="ChEBI" id="CHEBI:18420"/>
        <label>1</label>
        <note>catalytic</note>
    </ligand>
</feature>
<dbReference type="PANTHER" id="PTHR45866:SF1">
    <property type="entry name" value="DNA GYRASE SUBUNIT B, MITOCHONDRIAL"/>
    <property type="match status" value="1"/>
</dbReference>
<evidence type="ECO:0000256" key="7">
    <source>
        <dbReference type="ARBA" id="ARBA00023029"/>
    </source>
</evidence>
<dbReference type="GO" id="GO:0046872">
    <property type="term" value="F:metal ion binding"/>
    <property type="evidence" value="ECO:0007669"/>
    <property type="project" value="UniProtKB-KW"/>
</dbReference>
<evidence type="ECO:0000313" key="13">
    <source>
        <dbReference type="Proteomes" id="UP001139193"/>
    </source>
</evidence>
<evidence type="ECO:0000313" key="12">
    <source>
        <dbReference type="EMBL" id="MCI1185882.1"/>
    </source>
</evidence>
<name>A0A9X1VCZ7_9BACT</name>
<dbReference type="InterPro" id="IPR006171">
    <property type="entry name" value="TOPRIM_dom"/>
</dbReference>
<dbReference type="CDD" id="cd03366">
    <property type="entry name" value="TOPRIM_TopoIIA_GyrB"/>
    <property type="match status" value="1"/>
</dbReference>
<comment type="function">
    <text evidence="10">A type II topoisomerase that negatively supercoils closed circular double-stranded (ds) DNA in an ATP-dependent manner to modulate DNA topology and maintain chromosomes in an underwound state. Negative supercoiling favors strand separation, and DNA replication, transcription, recombination and repair, all of which involve strand separation. Also able to catalyze the interconversion of other topological isomers of dsDNA rings, including catenanes and knotted rings. Type II topoisomerases break and join 2 DNA strands simultaneously in an ATP-dependent manner.</text>
</comment>
<dbReference type="InterPro" id="IPR000565">
    <property type="entry name" value="Topo_IIA_B"/>
</dbReference>
<keyword evidence="8" id="KW-0238">DNA-binding</keyword>
<proteinExistence type="inferred from homology"/>
<feature type="site" description="Interaction with DNA" evidence="10">
    <location>
        <position position="465"/>
    </location>
</feature>
<dbReference type="NCBIfam" id="NF011501">
    <property type="entry name" value="PRK14939.1"/>
    <property type="match status" value="1"/>
</dbReference>
<protein>
    <recommendedName>
        <fullName evidence="10">DNA gyrase subunit B</fullName>
        <ecNumber evidence="10">5.6.2.2</ecNumber>
    </recommendedName>
</protein>
<gene>
    <name evidence="10 12" type="primary">gyrB</name>
    <name evidence="12" type="ORF">MON38_00495</name>
</gene>
<feature type="binding site" evidence="10">
    <location>
        <position position="437"/>
    </location>
    <ligand>
        <name>Mg(2+)</name>
        <dbReference type="ChEBI" id="CHEBI:18420"/>
        <label>1</label>
        <note>catalytic</note>
    </ligand>
</feature>
<dbReference type="AlphaFoldDB" id="A0A9X1VCZ7"/>
<dbReference type="Gene3D" id="3.30.565.10">
    <property type="entry name" value="Histidine kinase-like ATPase, C-terminal domain"/>
    <property type="match status" value="1"/>
</dbReference>
<dbReference type="RefSeq" id="WP_241934174.1">
    <property type="nucleotide sequence ID" value="NZ_JALBGC010000001.1"/>
</dbReference>
<keyword evidence="6 10" id="KW-0460">Magnesium</keyword>
<dbReference type="SMART" id="SM00433">
    <property type="entry name" value="TOP2c"/>
    <property type="match status" value="1"/>
</dbReference>
<dbReference type="GO" id="GO:0005737">
    <property type="term" value="C:cytoplasm"/>
    <property type="evidence" value="ECO:0007669"/>
    <property type="project" value="UniProtKB-SubCell"/>
</dbReference>
<dbReference type="Pfam" id="PF00986">
    <property type="entry name" value="DNA_gyraseB_C"/>
    <property type="match status" value="1"/>
</dbReference>
<dbReference type="Pfam" id="PF01751">
    <property type="entry name" value="Toprim"/>
    <property type="match status" value="1"/>
</dbReference>
<dbReference type="InterPro" id="IPR013506">
    <property type="entry name" value="Topo_IIA_bsu_dom2"/>
</dbReference>
<keyword evidence="10" id="KW-0963">Cytoplasm</keyword>
<evidence type="ECO:0000256" key="1">
    <source>
        <dbReference type="ARBA" id="ARBA00000185"/>
    </source>
</evidence>
<comment type="caution">
    <text evidence="12">The sequence shown here is derived from an EMBL/GenBank/DDBJ whole genome shotgun (WGS) entry which is preliminary data.</text>
</comment>
<dbReference type="GO" id="GO:0003677">
    <property type="term" value="F:DNA binding"/>
    <property type="evidence" value="ECO:0007669"/>
    <property type="project" value="UniProtKB-KW"/>
</dbReference>
<evidence type="ECO:0000256" key="10">
    <source>
        <dbReference type="HAMAP-Rule" id="MF_01898"/>
    </source>
</evidence>
<dbReference type="SUPFAM" id="SSF54211">
    <property type="entry name" value="Ribosomal protein S5 domain 2-like"/>
    <property type="match status" value="1"/>
</dbReference>
<dbReference type="NCBIfam" id="TIGR01059">
    <property type="entry name" value="gyrB"/>
    <property type="match status" value="1"/>
</dbReference>
<dbReference type="InterPro" id="IPR014721">
    <property type="entry name" value="Ribsml_uS5_D2-typ_fold_subgr"/>
</dbReference>
<dbReference type="PRINTS" id="PR00418">
    <property type="entry name" value="TPI2FAMILY"/>
</dbReference>
<dbReference type="InterPro" id="IPR002288">
    <property type="entry name" value="DNA_gyrase_B_C"/>
</dbReference>
<dbReference type="InterPro" id="IPR013760">
    <property type="entry name" value="Topo_IIA-like_dom_sf"/>
</dbReference>
<dbReference type="InterPro" id="IPR018522">
    <property type="entry name" value="TopoIIA_CS"/>
</dbReference>
<evidence type="ECO:0000259" key="11">
    <source>
        <dbReference type="PROSITE" id="PS50880"/>
    </source>
</evidence>
<dbReference type="InterPro" id="IPR020568">
    <property type="entry name" value="Ribosomal_Su5_D2-typ_SF"/>
</dbReference>
<dbReference type="FunFam" id="3.40.50.670:FF:000002">
    <property type="entry name" value="DNA gyrase subunit B"/>
    <property type="match status" value="1"/>
</dbReference>
<dbReference type="InterPro" id="IPR011557">
    <property type="entry name" value="GyrB"/>
</dbReference>
<dbReference type="GO" id="GO:0006265">
    <property type="term" value="P:DNA topological change"/>
    <property type="evidence" value="ECO:0007669"/>
    <property type="project" value="UniProtKB-UniRule"/>
</dbReference>
<keyword evidence="7 10" id="KW-0799">Topoisomerase</keyword>
<feature type="site" description="Interaction with DNA" evidence="10">
    <location>
        <position position="462"/>
    </location>
</feature>
<dbReference type="InterPro" id="IPR003594">
    <property type="entry name" value="HATPase_dom"/>
</dbReference>
<dbReference type="SMART" id="SM00387">
    <property type="entry name" value="HATPase_c"/>
    <property type="match status" value="1"/>
</dbReference>
<dbReference type="NCBIfam" id="NF004189">
    <property type="entry name" value="PRK05644.1"/>
    <property type="match status" value="1"/>
</dbReference>
<dbReference type="Gene3D" id="3.40.50.670">
    <property type="match status" value="1"/>
</dbReference>
<dbReference type="HAMAP" id="MF_01898">
    <property type="entry name" value="GyrB"/>
    <property type="match status" value="1"/>
</dbReference>
<evidence type="ECO:0000256" key="6">
    <source>
        <dbReference type="ARBA" id="ARBA00022842"/>
    </source>
</evidence>
<evidence type="ECO:0000256" key="2">
    <source>
        <dbReference type="ARBA" id="ARBA00010708"/>
    </source>
</evidence>
<dbReference type="SUPFAM" id="SSF56719">
    <property type="entry name" value="Type II DNA topoisomerase"/>
    <property type="match status" value="1"/>
</dbReference>
<dbReference type="SUPFAM" id="SSF55874">
    <property type="entry name" value="ATPase domain of HSP90 chaperone/DNA topoisomerase II/histidine kinase"/>
    <property type="match status" value="1"/>
</dbReference>
<evidence type="ECO:0000256" key="5">
    <source>
        <dbReference type="ARBA" id="ARBA00022840"/>
    </source>
</evidence>
<comment type="similarity">
    <text evidence="2 10">Belongs to the type II topoisomerase GyrB family.</text>
</comment>
<dbReference type="InterPro" id="IPR036890">
    <property type="entry name" value="HATPase_C_sf"/>
</dbReference>
<feature type="binding site" evidence="10">
    <location>
        <position position="528"/>
    </location>
    <ligand>
        <name>Mg(2+)</name>
        <dbReference type="ChEBI" id="CHEBI:18420"/>
        <label>2</label>
    </ligand>
</feature>
<evidence type="ECO:0000256" key="8">
    <source>
        <dbReference type="ARBA" id="ARBA00023125"/>
    </source>
</evidence>
<dbReference type="InterPro" id="IPR034160">
    <property type="entry name" value="TOPRIM_GyrB"/>
</dbReference>
<accession>A0A9X1VCZ7</accession>
<comment type="subcellular location">
    <subcellularLocation>
        <location evidence="10">Cytoplasm</location>
    </subcellularLocation>
</comment>